<dbReference type="Proteomes" id="UP000193560">
    <property type="component" value="Unassembled WGS sequence"/>
</dbReference>
<evidence type="ECO:0000313" key="3">
    <source>
        <dbReference type="Proteomes" id="UP000193560"/>
    </source>
</evidence>
<keyword evidence="3" id="KW-1185">Reference proteome</keyword>
<organism evidence="2 3">
    <name type="scientific">Absidia repens</name>
    <dbReference type="NCBI Taxonomy" id="90262"/>
    <lineage>
        <taxon>Eukaryota</taxon>
        <taxon>Fungi</taxon>
        <taxon>Fungi incertae sedis</taxon>
        <taxon>Mucoromycota</taxon>
        <taxon>Mucoromycotina</taxon>
        <taxon>Mucoromycetes</taxon>
        <taxon>Mucorales</taxon>
        <taxon>Cunninghamellaceae</taxon>
        <taxon>Absidia</taxon>
    </lineage>
</organism>
<dbReference type="OrthoDB" id="2290706at2759"/>
<dbReference type="EMBL" id="MCGE01000001">
    <property type="protein sequence ID" value="ORZ25033.1"/>
    <property type="molecule type" value="Genomic_DNA"/>
</dbReference>
<feature type="region of interest" description="Disordered" evidence="1">
    <location>
        <begin position="137"/>
        <end position="200"/>
    </location>
</feature>
<sequence>MADFRPFSTPSPLLVFPSASPTSKLRCTPTRKPPSPIDWAEECHQGMLLEANGAHYHHHSRSHDEQNKNVQHFKDYITPVMMIDSTLRRHSTPDFMTLYHRENLPSESQEPSTDMNLVSSTTDLGFKSSATQSNLPALAVPSSNSSSNLSIGSSSTSSMSYISSMSSSEDDDDEKNNSQVGSPRFSAIMKPRQQRPRHVSMIHQQRRMIDYDDYNTGASCYSSSAQSISTTLREKQYHERFVKKKSKFSLLMTKMKRAAERPFRMVDGPG</sequence>
<gene>
    <name evidence="2" type="ORF">BCR42DRAFT_399234</name>
</gene>
<proteinExistence type="predicted"/>
<feature type="compositionally biased region" description="Low complexity" evidence="1">
    <location>
        <begin position="142"/>
        <end position="167"/>
    </location>
</feature>
<evidence type="ECO:0000256" key="1">
    <source>
        <dbReference type="SAM" id="MobiDB-lite"/>
    </source>
</evidence>
<comment type="caution">
    <text evidence="2">The sequence shown here is derived from an EMBL/GenBank/DDBJ whole genome shotgun (WGS) entry which is preliminary data.</text>
</comment>
<reference evidence="2 3" key="1">
    <citation type="submission" date="2016-07" db="EMBL/GenBank/DDBJ databases">
        <title>Pervasive Adenine N6-methylation of Active Genes in Fungi.</title>
        <authorList>
            <consortium name="DOE Joint Genome Institute"/>
            <person name="Mondo S.J."/>
            <person name="Dannebaum R.O."/>
            <person name="Kuo R.C."/>
            <person name="Labutti K."/>
            <person name="Haridas S."/>
            <person name="Kuo A."/>
            <person name="Salamov A."/>
            <person name="Ahrendt S.R."/>
            <person name="Lipzen A."/>
            <person name="Sullivan W."/>
            <person name="Andreopoulos W.B."/>
            <person name="Clum A."/>
            <person name="Lindquist E."/>
            <person name="Daum C."/>
            <person name="Ramamoorthy G.K."/>
            <person name="Gryganskyi A."/>
            <person name="Culley D."/>
            <person name="Magnuson J.K."/>
            <person name="James T.Y."/>
            <person name="O'Malley M.A."/>
            <person name="Stajich J.E."/>
            <person name="Spatafora J.W."/>
            <person name="Visel A."/>
            <person name="Grigoriev I.V."/>
        </authorList>
    </citation>
    <scope>NUCLEOTIDE SEQUENCE [LARGE SCALE GENOMIC DNA]</scope>
    <source>
        <strain evidence="2 3">NRRL 1336</strain>
    </source>
</reference>
<evidence type="ECO:0000313" key="2">
    <source>
        <dbReference type="EMBL" id="ORZ25033.1"/>
    </source>
</evidence>
<protein>
    <submittedName>
        <fullName evidence="2">Uncharacterized protein</fullName>
    </submittedName>
</protein>
<name>A0A1X2IZQ0_9FUNG</name>
<accession>A0A1X2IZQ0</accession>
<feature type="region of interest" description="Disordered" evidence="1">
    <location>
        <begin position="1"/>
        <end position="33"/>
    </location>
</feature>
<dbReference type="AlphaFoldDB" id="A0A1X2IZQ0"/>